<dbReference type="Proteomes" id="UP001220610">
    <property type="component" value="Chromosome"/>
</dbReference>
<dbReference type="PANTHER" id="PTHR30026:SF20">
    <property type="entry name" value="OUTER MEMBRANE PROTEIN TOLC"/>
    <property type="match status" value="1"/>
</dbReference>
<keyword evidence="4" id="KW-1134">Transmembrane beta strand</keyword>
<organism evidence="9 10">
    <name type="scientific">Candidatus Pseudobacter hemicellulosilyticus</name>
    <dbReference type="NCBI Taxonomy" id="3121375"/>
    <lineage>
        <taxon>Bacteria</taxon>
        <taxon>Pseudomonadati</taxon>
        <taxon>Bacteroidota</taxon>
        <taxon>Chitinophagia</taxon>
        <taxon>Chitinophagales</taxon>
        <taxon>Chitinophagaceae</taxon>
        <taxon>Pseudobacter</taxon>
    </lineage>
</organism>
<dbReference type="PANTHER" id="PTHR30026">
    <property type="entry name" value="OUTER MEMBRANE PROTEIN TOLC"/>
    <property type="match status" value="1"/>
</dbReference>
<comment type="similarity">
    <text evidence="2">Belongs to the outer membrane factor (OMF) (TC 1.B.17) family.</text>
</comment>
<feature type="coiled-coil region" evidence="8">
    <location>
        <begin position="363"/>
        <end position="397"/>
    </location>
</feature>
<evidence type="ECO:0000256" key="6">
    <source>
        <dbReference type="ARBA" id="ARBA00023136"/>
    </source>
</evidence>
<name>A0AAJ5WZG2_9BACT</name>
<keyword evidence="8" id="KW-0175">Coiled coil</keyword>
<evidence type="ECO:0000313" key="10">
    <source>
        <dbReference type="Proteomes" id="UP001220610"/>
    </source>
</evidence>
<evidence type="ECO:0000256" key="2">
    <source>
        <dbReference type="ARBA" id="ARBA00007613"/>
    </source>
</evidence>
<dbReference type="GO" id="GO:0009279">
    <property type="term" value="C:cell outer membrane"/>
    <property type="evidence" value="ECO:0007669"/>
    <property type="project" value="UniProtKB-SubCell"/>
</dbReference>
<keyword evidence="6" id="KW-0472">Membrane</keyword>
<proteinExistence type="inferred from homology"/>
<evidence type="ECO:0000256" key="3">
    <source>
        <dbReference type="ARBA" id="ARBA00022448"/>
    </source>
</evidence>
<dbReference type="Gene3D" id="1.20.1600.10">
    <property type="entry name" value="Outer membrane efflux proteins (OEP)"/>
    <property type="match status" value="1"/>
</dbReference>
<keyword evidence="5" id="KW-0812">Transmembrane</keyword>
<dbReference type="InterPro" id="IPR003423">
    <property type="entry name" value="OMP_efflux"/>
</dbReference>
<dbReference type="Pfam" id="PF02321">
    <property type="entry name" value="OEP"/>
    <property type="match status" value="2"/>
</dbReference>
<comment type="subcellular location">
    <subcellularLocation>
        <location evidence="1">Cell outer membrane</location>
    </subcellularLocation>
</comment>
<dbReference type="SUPFAM" id="SSF56954">
    <property type="entry name" value="Outer membrane efflux proteins (OEP)"/>
    <property type="match status" value="1"/>
</dbReference>
<evidence type="ECO:0000256" key="5">
    <source>
        <dbReference type="ARBA" id="ARBA00022692"/>
    </source>
</evidence>
<keyword evidence="7" id="KW-0998">Cell outer membrane</keyword>
<evidence type="ECO:0000256" key="4">
    <source>
        <dbReference type="ARBA" id="ARBA00022452"/>
    </source>
</evidence>
<evidence type="ECO:0000256" key="7">
    <source>
        <dbReference type="ARBA" id="ARBA00023237"/>
    </source>
</evidence>
<evidence type="ECO:0000256" key="1">
    <source>
        <dbReference type="ARBA" id="ARBA00004442"/>
    </source>
</evidence>
<dbReference type="AlphaFoldDB" id="A0AAJ5WZG2"/>
<reference evidence="9" key="1">
    <citation type="submission" date="2023-03" db="EMBL/GenBank/DDBJ databases">
        <title>Andean soil-derived lignocellulolytic bacterial consortium as a source of novel taxa and putative plastic-active enzymes.</title>
        <authorList>
            <person name="Diaz-Garcia L."/>
            <person name="Chuvochina M."/>
            <person name="Feuerriegel G."/>
            <person name="Bunk B."/>
            <person name="Sproer C."/>
            <person name="Streit W.R."/>
            <person name="Rodriguez L.M."/>
            <person name="Overmann J."/>
            <person name="Jimenez D.J."/>
        </authorList>
    </citation>
    <scope>NUCLEOTIDE SEQUENCE</scope>
    <source>
        <strain evidence="9">MAG 7</strain>
    </source>
</reference>
<dbReference type="GO" id="GO:0015562">
    <property type="term" value="F:efflux transmembrane transporter activity"/>
    <property type="evidence" value="ECO:0007669"/>
    <property type="project" value="InterPro"/>
</dbReference>
<dbReference type="GO" id="GO:0015288">
    <property type="term" value="F:porin activity"/>
    <property type="evidence" value="ECO:0007669"/>
    <property type="project" value="TreeGrafter"/>
</dbReference>
<dbReference type="EMBL" id="CP119311">
    <property type="protein sequence ID" value="WEK37245.1"/>
    <property type="molecule type" value="Genomic_DNA"/>
</dbReference>
<evidence type="ECO:0000313" key="9">
    <source>
        <dbReference type="EMBL" id="WEK37245.1"/>
    </source>
</evidence>
<accession>A0AAJ5WZG2</accession>
<protein>
    <submittedName>
        <fullName evidence="9">TolC family protein</fullName>
    </submittedName>
</protein>
<keyword evidence="3" id="KW-0813">Transport</keyword>
<evidence type="ECO:0000256" key="8">
    <source>
        <dbReference type="SAM" id="Coils"/>
    </source>
</evidence>
<gene>
    <name evidence="9" type="ORF">P0Y53_07010</name>
</gene>
<sequence>MTPYQVARRTKPVLVLLLAIIAGRSIAQNNRHELSVRESVDYAMKNSAQVKNALIGILLQEQTNKEITASALPLISGSVEGNYYPKVPVQSFPNFISPATYQVLIDEGVKDGSGNPIVMPGDFGFIQAPFGTKYTATAGISLQQLLFDGQVFIGLQAREASIRYARSTAEVTQEQVKANIHKIYYQVVIGRRQMETIDANIARSEKLLNDTRALFQNGFAEKLDVDKVDVTLANLRTEHIKLENQLAVGLFGLKLLMGMPVKEELILTDTLSEEEIKANLLDTAYSYNDRKEFQQLTYAEQLGDFNVRRYQLSKLPTAALIGNYAKLAQRNEFNFFDRDGEWFTTALVGVKISVPIFEGLAKNARIEKARLELKQTKNNMEQLKLSIDNEVETARRNINSALVSMDYQRRNMTLSENVYNQTKLKYEQGLGSNLEITTAQTEMRTAQTNYYTSLYDAVIARIDYLKATGKL</sequence>
<dbReference type="GO" id="GO:1990281">
    <property type="term" value="C:efflux pump complex"/>
    <property type="evidence" value="ECO:0007669"/>
    <property type="project" value="TreeGrafter"/>
</dbReference>
<dbReference type="InterPro" id="IPR051906">
    <property type="entry name" value="TolC-like"/>
</dbReference>